<protein>
    <recommendedName>
        <fullName evidence="3">Vps72/YL1 C-terminal domain-containing protein</fullName>
    </recommendedName>
</protein>
<feature type="region of interest" description="Disordered" evidence="2">
    <location>
        <begin position="362"/>
        <end position="616"/>
    </location>
</feature>
<reference evidence="4 5" key="1">
    <citation type="submission" date="2019-06" db="EMBL/GenBank/DDBJ databases">
        <title>A chromosomal-level reference genome of Carpinus fangiana (Coryloideae, Betulaceae).</title>
        <authorList>
            <person name="Yang X."/>
            <person name="Wang Z."/>
            <person name="Zhang L."/>
            <person name="Hao G."/>
            <person name="Liu J."/>
            <person name="Yang Y."/>
        </authorList>
    </citation>
    <scope>NUCLEOTIDE SEQUENCE [LARGE SCALE GENOMIC DNA]</scope>
    <source>
        <strain evidence="4">Cfa_2016G</strain>
        <tissue evidence="4">Leaf</tissue>
    </source>
</reference>
<feature type="compositionally biased region" description="Gly residues" evidence="2">
    <location>
        <begin position="784"/>
        <end position="793"/>
    </location>
</feature>
<dbReference type="Pfam" id="PF05764">
    <property type="entry name" value="YL1"/>
    <property type="match status" value="1"/>
</dbReference>
<feature type="compositionally biased region" description="Acidic residues" evidence="2">
    <location>
        <begin position="33"/>
        <end position="48"/>
    </location>
</feature>
<dbReference type="PANTHER" id="PTHR13275:SF4">
    <property type="entry name" value="VACUOLAR PROTEIN SORTING-ASSOCIATED PROTEIN 72 HOMOLOG"/>
    <property type="match status" value="1"/>
</dbReference>
<feature type="compositionally biased region" description="Low complexity" evidence="2">
    <location>
        <begin position="1"/>
        <end position="17"/>
    </location>
</feature>
<feature type="compositionally biased region" description="Basic and acidic residues" evidence="2">
    <location>
        <begin position="498"/>
        <end position="507"/>
    </location>
</feature>
<feature type="compositionally biased region" description="Basic and acidic residues" evidence="2">
    <location>
        <begin position="439"/>
        <end position="454"/>
    </location>
</feature>
<proteinExistence type="inferred from homology"/>
<keyword evidence="5" id="KW-1185">Reference proteome</keyword>
<feature type="region of interest" description="Disordered" evidence="2">
    <location>
        <begin position="1"/>
        <end position="205"/>
    </location>
</feature>
<feature type="compositionally biased region" description="Acidic residues" evidence="2">
    <location>
        <begin position="109"/>
        <end position="124"/>
    </location>
</feature>
<feature type="compositionally biased region" description="Polar residues" evidence="2">
    <location>
        <begin position="393"/>
        <end position="407"/>
    </location>
</feature>
<feature type="compositionally biased region" description="Low complexity" evidence="2">
    <location>
        <begin position="411"/>
        <end position="423"/>
    </location>
</feature>
<organism evidence="4 5">
    <name type="scientific">Carpinus fangiana</name>
    <dbReference type="NCBI Taxonomy" id="176857"/>
    <lineage>
        <taxon>Eukaryota</taxon>
        <taxon>Viridiplantae</taxon>
        <taxon>Streptophyta</taxon>
        <taxon>Embryophyta</taxon>
        <taxon>Tracheophyta</taxon>
        <taxon>Spermatophyta</taxon>
        <taxon>Magnoliopsida</taxon>
        <taxon>eudicotyledons</taxon>
        <taxon>Gunneridae</taxon>
        <taxon>Pentapetalae</taxon>
        <taxon>rosids</taxon>
        <taxon>fabids</taxon>
        <taxon>Fagales</taxon>
        <taxon>Betulaceae</taxon>
        <taxon>Carpinus</taxon>
    </lineage>
</organism>
<accession>A0A5N6KVJ3</accession>
<feature type="domain" description="Vps72/YL1 C-terminal" evidence="3">
    <location>
        <begin position="668"/>
        <end position="697"/>
    </location>
</feature>
<feature type="compositionally biased region" description="Polar residues" evidence="2">
    <location>
        <begin position="487"/>
        <end position="497"/>
    </location>
</feature>
<dbReference type="InterPro" id="IPR046757">
    <property type="entry name" value="YL1_N"/>
</dbReference>
<sequence>MMADTAVAPDPTDALTDSTPQDAPPLVPSYSDDSSEDDDDDDASDSQSDDGPPVESLVAGRARRSNAGNLMAKALAAEDDGDTDLLFAEEGEDDEFEEPPDPEAATAAADDDDDDDDDSSDDDDAQAHDDDLAGEKELRKQERAEKRAATKRKPVGPQPIRKRVKIDDTAPATTPADGSPSAQAPTRRLKKSERTSWVPTGVDAPTRVSSRTLAVENKVRTMESLKESTLRAAIVREKMKKSEARKKALERPPMTQDERLAEAARTEKLNLKSVKRWEQQESDRQARQKAELDRLRNKKLEGPVVRWYSGPCEWDHLSRLRSVGRAPKVGPIEVDAEELLLVEDLPPAEEKTQEKMELINTQATGTEAAAVSTEPGPPNEFTTLPAAPAAAKEQTSTPAAEVSSQPVATLDDAQPAAVADQDQSVMESHTSSADAQDQSSKEEGLPASETHEAPAAEDDQTVMETQATDVTMEDPPKEGQPMENRPATDTQVTSASGDDQRSAKPDEQEIVPEGQEPEASKDATQPPPPPTEDPSHTNQNVKTDSEFLQGIEEYASMPPQTPAIAPPATTENQHGEPAPSAQTALAEPVPTAPAAAPKKPVEPKEPPPPPHEGQAQTLTLLSFDATTLAKNPEALRRIVLNSTIPNPSDSRSRASNAIRLQSLYPVQPLCAITNLPAKYRDPVTGLPYRDREAFKVLRDTVDGCLYREKDGDDAVQAVAPGGQVAVEKGRYGPRWSTLLGAWVGREGVSARNVPSGFVHGTKPVPVPPRPAPAAATPEGSAAAGAGGGDGGEQQGTTPAAVPTAVKS</sequence>
<dbReference type="Proteomes" id="UP000327013">
    <property type="component" value="Unassembled WGS sequence"/>
</dbReference>
<feature type="compositionally biased region" description="Low complexity" evidence="2">
    <location>
        <begin position="772"/>
        <end position="783"/>
    </location>
</feature>
<evidence type="ECO:0000313" key="4">
    <source>
        <dbReference type="EMBL" id="KAB8349416.1"/>
    </source>
</evidence>
<feature type="region of interest" description="Disordered" evidence="2">
    <location>
        <begin position="759"/>
        <end position="807"/>
    </location>
</feature>
<dbReference type="AlphaFoldDB" id="A0A5N6KVJ3"/>
<dbReference type="SMART" id="SM00993">
    <property type="entry name" value="YL1_C"/>
    <property type="match status" value="1"/>
</dbReference>
<dbReference type="OrthoDB" id="78296at2759"/>
<gene>
    <name evidence="4" type="ORF">FH972_023443</name>
</gene>
<comment type="similarity">
    <text evidence="1">Belongs to the VPS72/YL1 family.</text>
</comment>
<comment type="caution">
    <text evidence="4">The sequence shown here is derived from an EMBL/GenBank/DDBJ whole genome shotgun (WGS) entry which is preliminary data.</text>
</comment>
<feature type="compositionally biased region" description="Basic residues" evidence="2">
    <location>
        <begin position="149"/>
        <end position="164"/>
    </location>
</feature>
<feature type="region of interest" description="Disordered" evidence="2">
    <location>
        <begin position="238"/>
        <end position="259"/>
    </location>
</feature>
<dbReference type="PANTHER" id="PTHR13275">
    <property type="entry name" value="YL-1 PROTEIN TRANSCRIPTION FACTOR-LIKE 1"/>
    <property type="match status" value="1"/>
</dbReference>
<name>A0A5N6KVJ3_9ROSI</name>
<evidence type="ECO:0000256" key="2">
    <source>
        <dbReference type="SAM" id="MobiDB-lite"/>
    </source>
</evidence>
<feature type="compositionally biased region" description="Basic and acidic residues" evidence="2">
    <location>
        <begin position="125"/>
        <end position="148"/>
    </location>
</feature>
<feature type="compositionally biased region" description="Acidic residues" evidence="2">
    <location>
        <begin position="77"/>
        <end position="101"/>
    </location>
</feature>
<dbReference type="InterPro" id="IPR013272">
    <property type="entry name" value="Vps72/YL1_C"/>
</dbReference>
<evidence type="ECO:0000313" key="5">
    <source>
        <dbReference type="Proteomes" id="UP000327013"/>
    </source>
</evidence>
<evidence type="ECO:0000259" key="3">
    <source>
        <dbReference type="SMART" id="SM00993"/>
    </source>
</evidence>
<dbReference type="Pfam" id="PF08265">
    <property type="entry name" value="YL1_C"/>
    <property type="match status" value="1"/>
</dbReference>
<evidence type="ECO:0000256" key="1">
    <source>
        <dbReference type="ARBA" id="ARBA00006832"/>
    </source>
</evidence>
<feature type="compositionally biased region" description="Polar residues" evidence="2">
    <location>
        <begin position="424"/>
        <end position="438"/>
    </location>
</feature>
<feature type="compositionally biased region" description="Low complexity" evidence="2">
    <location>
        <begin position="586"/>
        <end position="598"/>
    </location>
</feature>
<dbReference type="GO" id="GO:0005634">
    <property type="term" value="C:nucleus"/>
    <property type="evidence" value="ECO:0007669"/>
    <property type="project" value="TreeGrafter"/>
</dbReference>
<dbReference type="EMBL" id="VIBQ01000014">
    <property type="protein sequence ID" value="KAB8349416.1"/>
    <property type="molecule type" value="Genomic_DNA"/>
</dbReference>